<dbReference type="Proteomes" id="UP001279681">
    <property type="component" value="Unassembled WGS sequence"/>
</dbReference>
<proteinExistence type="inferred from homology"/>
<dbReference type="InterPro" id="IPR000515">
    <property type="entry name" value="MetI-like"/>
</dbReference>
<sequence>MKNKVHMWIVTAILTTLFLPILGTLVYSLSTKWTNTLLPQGLTLKWYLEIFKNEMFLNAVGKSFWICLVSLFFIALILVPAVFVATYYFKKIEKFMEILVLVCFAVPGAVSVVGLIKLYSSEPFRLVGTTYILVGVYFVLAYPFVYRGIKNSLDGLNLKELIESANILGASTRMAFFKIIVPNISKGLSVSMLLTFSMLFGEFLLVNMLVGGKFQTVQMYINSIKSGYSGHYSSALVITYFAILLILTTLAFYMGEKNNRR</sequence>
<feature type="transmembrane region" description="Helical" evidence="8">
    <location>
        <begin position="188"/>
        <end position="210"/>
    </location>
</feature>
<keyword evidence="7 8" id="KW-0472">Membrane</keyword>
<evidence type="ECO:0000256" key="3">
    <source>
        <dbReference type="ARBA" id="ARBA00022475"/>
    </source>
</evidence>
<keyword evidence="2 8" id="KW-0813">Transport</keyword>
<organism evidence="10 11">
    <name type="scientific">Candidatus Cetobacterium colombiensis</name>
    <dbReference type="NCBI Taxonomy" id="3073100"/>
    <lineage>
        <taxon>Bacteria</taxon>
        <taxon>Fusobacteriati</taxon>
        <taxon>Fusobacteriota</taxon>
        <taxon>Fusobacteriia</taxon>
        <taxon>Fusobacteriales</taxon>
        <taxon>Fusobacteriaceae</taxon>
        <taxon>Cetobacterium</taxon>
    </lineage>
</organism>
<comment type="subcellular location">
    <subcellularLocation>
        <location evidence="1">Cell inner membrane</location>
        <topology evidence="1">Multi-pass membrane protein</topology>
    </subcellularLocation>
    <subcellularLocation>
        <location evidence="8">Cell membrane</location>
        <topology evidence="8">Multi-pass membrane protein</topology>
    </subcellularLocation>
</comment>
<dbReference type="InterPro" id="IPR035906">
    <property type="entry name" value="MetI-like_sf"/>
</dbReference>
<evidence type="ECO:0000256" key="4">
    <source>
        <dbReference type="ARBA" id="ARBA00022519"/>
    </source>
</evidence>
<dbReference type="RefSeq" id="WP_320314007.1">
    <property type="nucleotide sequence ID" value="NZ_JAVIKH010000011.1"/>
</dbReference>
<name>A0ABU4WC67_9FUSO</name>
<keyword evidence="11" id="KW-1185">Reference proteome</keyword>
<keyword evidence="5 8" id="KW-0812">Transmembrane</keyword>
<evidence type="ECO:0000256" key="8">
    <source>
        <dbReference type="RuleBase" id="RU363032"/>
    </source>
</evidence>
<keyword evidence="4" id="KW-0997">Cell inner membrane</keyword>
<protein>
    <submittedName>
        <fullName evidence="10">ABC transporter permease subunit</fullName>
    </submittedName>
</protein>
<dbReference type="PANTHER" id="PTHR43357">
    <property type="entry name" value="INNER MEMBRANE ABC TRANSPORTER PERMEASE PROTEIN YDCV"/>
    <property type="match status" value="1"/>
</dbReference>
<comment type="caution">
    <text evidence="10">The sequence shown here is derived from an EMBL/GenBank/DDBJ whole genome shotgun (WGS) entry which is preliminary data.</text>
</comment>
<evidence type="ECO:0000256" key="6">
    <source>
        <dbReference type="ARBA" id="ARBA00022989"/>
    </source>
</evidence>
<reference evidence="11" key="1">
    <citation type="submission" date="2023-07" db="EMBL/GenBank/DDBJ databases">
        <authorList>
            <person name="Colorado M.A."/>
            <person name="Villamil L.M."/>
            <person name="Melo J.F."/>
            <person name="Rodriguez J.A."/>
            <person name="Ruiz R.Y."/>
        </authorList>
    </citation>
    <scope>NUCLEOTIDE SEQUENCE [LARGE SCALE GENOMIC DNA]</scope>
    <source>
        <strain evidence="11">C33</strain>
    </source>
</reference>
<keyword evidence="3" id="KW-1003">Cell membrane</keyword>
<gene>
    <name evidence="10" type="ORF">RFV38_08950</name>
</gene>
<dbReference type="Pfam" id="PF00528">
    <property type="entry name" value="BPD_transp_1"/>
    <property type="match status" value="1"/>
</dbReference>
<dbReference type="PROSITE" id="PS50928">
    <property type="entry name" value="ABC_TM1"/>
    <property type="match status" value="1"/>
</dbReference>
<feature type="transmembrane region" description="Helical" evidence="8">
    <location>
        <begin position="7"/>
        <end position="29"/>
    </location>
</feature>
<evidence type="ECO:0000259" key="9">
    <source>
        <dbReference type="PROSITE" id="PS50928"/>
    </source>
</evidence>
<dbReference type="Gene3D" id="1.10.3720.10">
    <property type="entry name" value="MetI-like"/>
    <property type="match status" value="1"/>
</dbReference>
<feature type="domain" description="ABC transmembrane type-1" evidence="9">
    <location>
        <begin position="60"/>
        <end position="251"/>
    </location>
</feature>
<keyword evidence="6 8" id="KW-1133">Transmembrane helix</keyword>
<accession>A0ABU4WC67</accession>
<evidence type="ECO:0000313" key="11">
    <source>
        <dbReference type="Proteomes" id="UP001279681"/>
    </source>
</evidence>
<evidence type="ECO:0000313" key="10">
    <source>
        <dbReference type="EMBL" id="MDX8336622.1"/>
    </source>
</evidence>
<evidence type="ECO:0000256" key="7">
    <source>
        <dbReference type="ARBA" id="ARBA00023136"/>
    </source>
</evidence>
<dbReference type="PANTHER" id="PTHR43357:SF4">
    <property type="entry name" value="INNER MEMBRANE ABC TRANSPORTER PERMEASE PROTEIN YDCV"/>
    <property type="match status" value="1"/>
</dbReference>
<feature type="transmembrane region" description="Helical" evidence="8">
    <location>
        <begin position="98"/>
        <end position="120"/>
    </location>
</feature>
<evidence type="ECO:0000256" key="5">
    <source>
        <dbReference type="ARBA" id="ARBA00022692"/>
    </source>
</evidence>
<evidence type="ECO:0000256" key="2">
    <source>
        <dbReference type="ARBA" id="ARBA00022448"/>
    </source>
</evidence>
<feature type="transmembrane region" description="Helical" evidence="8">
    <location>
        <begin position="63"/>
        <end position="89"/>
    </location>
</feature>
<feature type="transmembrane region" description="Helical" evidence="8">
    <location>
        <begin position="126"/>
        <end position="145"/>
    </location>
</feature>
<evidence type="ECO:0000256" key="1">
    <source>
        <dbReference type="ARBA" id="ARBA00004429"/>
    </source>
</evidence>
<dbReference type="EMBL" id="JAVIKH010000011">
    <property type="protein sequence ID" value="MDX8336622.1"/>
    <property type="molecule type" value="Genomic_DNA"/>
</dbReference>
<comment type="similarity">
    <text evidence="8">Belongs to the binding-protein-dependent transport system permease family.</text>
</comment>
<dbReference type="SUPFAM" id="SSF161098">
    <property type="entry name" value="MetI-like"/>
    <property type="match status" value="1"/>
</dbReference>
<dbReference type="CDD" id="cd06261">
    <property type="entry name" value="TM_PBP2"/>
    <property type="match status" value="1"/>
</dbReference>
<feature type="transmembrane region" description="Helical" evidence="8">
    <location>
        <begin position="230"/>
        <end position="253"/>
    </location>
</feature>